<gene>
    <name evidence="3" type="ORF">GCM10010324_38820</name>
</gene>
<evidence type="ECO:0000313" key="3">
    <source>
        <dbReference type="EMBL" id="GGX89442.1"/>
    </source>
</evidence>
<keyword evidence="4" id="KW-1185">Reference proteome</keyword>
<evidence type="ECO:0000256" key="1">
    <source>
        <dbReference type="SAM" id="MobiDB-lite"/>
    </source>
</evidence>
<keyword evidence="2" id="KW-0472">Membrane</keyword>
<sequence length="117" mass="11931">MPEGKSMNDKLLKAAVDTKVHVAEWRNTCIDRMFRRERSKGQTAVEYIGMIVVVVAIMAAIAGFTDIGAKIKTKIMDAIDGVDTGKKGGGGGDAATTTGATGGNGGTGNKGNGGTGN</sequence>
<comment type="caution">
    <text evidence="3">The sequence shown here is derived from an EMBL/GenBank/DDBJ whole genome shotgun (WGS) entry which is preliminary data.</text>
</comment>
<name>A0ABQ2YML9_9ACTN</name>
<evidence type="ECO:0008006" key="5">
    <source>
        <dbReference type="Google" id="ProtNLM"/>
    </source>
</evidence>
<protein>
    <recommendedName>
        <fullName evidence="5">Flp family type IVb pilin</fullName>
    </recommendedName>
</protein>
<organism evidence="3 4">
    <name type="scientific">Streptomyces hiroshimensis</name>
    <dbReference type="NCBI Taxonomy" id="66424"/>
    <lineage>
        <taxon>Bacteria</taxon>
        <taxon>Bacillati</taxon>
        <taxon>Actinomycetota</taxon>
        <taxon>Actinomycetes</taxon>
        <taxon>Kitasatosporales</taxon>
        <taxon>Streptomycetaceae</taxon>
        <taxon>Streptomyces</taxon>
    </lineage>
</organism>
<dbReference type="Proteomes" id="UP000659223">
    <property type="component" value="Unassembled WGS sequence"/>
</dbReference>
<keyword evidence="2" id="KW-1133">Transmembrane helix</keyword>
<feature type="compositionally biased region" description="Gly residues" evidence="1">
    <location>
        <begin position="100"/>
        <end position="117"/>
    </location>
</feature>
<feature type="transmembrane region" description="Helical" evidence="2">
    <location>
        <begin position="44"/>
        <end position="64"/>
    </location>
</feature>
<keyword evidence="2" id="KW-0812">Transmembrane</keyword>
<evidence type="ECO:0000313" key="4">
    <source>
        <dbReference type="Proteomes" id="UP000659223"/>
    </source>
</evidence>
<proteinExistence type="predicted"/>
<reference evidence="4" key="1">
    <citation type="journal article" date="2019" name="Int. J. Syst. Evol. Microbiol.">
        <title>The Global Catalogue of Microorganisms (GCM) 10K type strain sequencing project: providing services to taxonomists for standard genome sequencing and annotation.</title>
        <authorList>
            <consortium name="The Broad Institute Genomics Platform"/>
            <consortium name="The Broad Institute Genome Sequencing Center for Infectious Disease"/>
            <person name="Wu L."/>
            <person name="Ma J."/>
        </authorList>
    </citation>
    <scope>NUCLEOTIDE SEQUENCE [LARGE SCALE GENOMIC DNA]</scope>
    <source>
        <strain evidence="4">JCM 4586</strain>
    </source>
</reference>
<feature type="region of interest" description="Disordered" evidence="1">
    <location>
        <begin position="82"/>
        <end position="117"/>
    </location>
</feature>
<accession>A0ABQ2YML9</accession>
<dbReference type="EMBL" id="BMUT01000008">
    <property type="protein sequence ID" value="GGX89442.1"/>
    <property type="molecule type" value="Genomic_DNA"/>
</dbReference>
<evidence type="ECO:0000256" key="2">
    <source>
        <dbReference type="SAM" id="Phobius"/>
    </source>
</evidence>